<dbReference type="PROSITE" id="PS00041">
    <property type="entry name" value="HTH_ARAC_FAMILY_1"/>
    <property type="match status" value="1"/>
</dbReference>
<dbReference type="PANTHER" id="PTHR43280:SF27">
    <property type="entry name" value="TRANSCRIPTIONAL REGULATOR MTLR"/>
    <property type="match status" value="1"/>
</dbReference>
<dbReference type="Gene3D" id="1.10.10.60">
    <property type="entry name" value="Homeodomain-like"/>
    <property type="match status" value="2"/>
</dbReference>
<feature type="domain" description="HTH araC/xylS-type" evidence="4">
    <location>
        <begin position="185"/>
        <end position="284"/>
    </location>
</feature>
<organism evidence="5 6">
    <name type="scientific">Calycomorphotria hydatis</name>
    <dbReference type="NCBI Taxonomy" id="2528027"/>
    <lineage>
        <taxon>Bacteria</taxon>
        <taxon>Pseudomonadati</taxon>
        <taxon>Planctomycetota</taxon>
        <taxon>Planctomycetia</taxon>
        <taxon>Planctomycetales</taxon>
        <taxon>Planctomycetaceae</taxon>
        <taxon>Calycomorphotria</taxon>
    </lineage>
</organism>
<evidence type="ECO:0000313" key="6">
    <source>
        <dbReference type="Proteomes" id="UP000319976"/>
    </source>
</evidence>
<dbReference type="SMART" id="SM00342">
    <property type="entry name" value="HTH_ARAC"/>
    <property type="match status" value="1"/>
</dbReference>
<dbReference type="SUPFAM" id="SSF51182">
    <property type="entry name" value="RmlC-like cupins"/>
    <property type="match status" value="1"/>
</dbReference>
<dbReference type="PANTHER" id="PTHR43280">
    <property type="entry name" value="ARAC-FAMILY TRANSCRIPTIONAL REGULATOR"/>
    <property type="match status" value="1"/>
</dbReference>
<keyword evidence="1" id="KW-0805">Transcription regulation</keyword>
<dbReference type="OrthoDB" id="9778008at2"/>
<accession>A0A517T9R5</accession>
<evidence type="ECO:0000259" key="4">
    <source>
        <dbReference type="PROSITE" id="PS01124"/>
    </source>
</evidence>
<dbReference type="GO" id="GO:0043565">
    <property type="term" value="F:sequence-specific DNA binding"/>
    <property type="evidence" value="ECO:0007669"/>
    <property type="project" value="InterPro"/>
</dbReference>
<evidence type="ECO:0000256" key="2">
    <source>
        <dbReference type="ARBA" id="ARBA00023125"/>
    </source>
</evidence>
<evidence type="ECO:0000313" key="5">
    <source>
        <dbReference type="EMBL" id="QDT65120.1"/>
    </source>
</evidence>
<keyword evidence="6" id="KW-1185">Reference proteome</keyword>
<evidence type="ECO:0000256" key="3">
    <source>
        <dbReference type="ARBA" id="ARBA00023163"/>
    </source>
</evidence>
<sequence>MREAYEKLVPPDGQSFRCFNRKSLKTTVKLHSHPEYELTYVEKGSGTRIVGDSIDTYRDNDLVLVGPHLPHLWQSDEFLGKRYDQHPAIVMQFTGDFLGERFFDLPEMKRIKDMLSAASRGLWFDITSSKTLVNMINQMPAESPELRIIHVLECLRELSLVESPRVLSSPVRSKAEHSKRAQRLEKVCSYISQNFQDSSLTHAQIADYAHMNPSAFSRFFRESTGKTSSQYISELRIGLACRLLIDTEMTVLGISESAGFNNLSNFNRRFRELKQMSPREFREKYAAGYDMFV</sequence>
<keyword evidence="3" id="KW-0804">Transcription</keyword>
<gene>
    <name evidence="5" type="primary">araC_1</name>
    <name evidence="5" type="ORF">V22_23670</name>
</gene>
<dbReference type="Gene3D" id="2.60.120.10">
    <property type="entry name" value="Jelly Rolls"/>
    <property type="match status" value="1"/>
</dbReference>
<dbReference type="InterPro" id="IPR014710">
    <property type="entry name" value="RmlC-like_jellyroll"/>
</dbReference>
<reference evidence="5 6" key="1">
    <citation type="submission" date="2019-02" db="EMBL/GenBank/DDBJ databases">
        <title>Deep-cultivation of Planctomycetes and their phenomic and genomic characterization uncovers novel biology.</title>
        <authorList>
            <person name="Wiegand S."/>
            <person name="Jogler M."/>
            <person name="Boedeker C."/>
            <person name="Pinto D."/>
            <person name="Vollmers J."/>
            <person name="Rivas-Marin E."/>
            <person name="Kohn T."/>
            <person name="Peeters S.H."/>
            <person name="Heuer A."/>
            <person name="Rast P."/>
            <person name="Oberbeckmann S."/>
            <person name="Bunk B."/>
            <person name="Jeske O."/>
            <person name="Meyerdierks A."/>
            <person name="Storesund J.E."/>
            <person name="Kallscheuer N."/>
            <person name="Luecker S."/>
            <person name="Lage O.M."/>
            <person name="Pohl T."/>
            <person name="Merkel B.J."/>
            <person name="Hornburger P."/>
            <person name="Mueller R.-W."/>
            <person name="Bruemmer F."/>
            <person name="Labrenz M."/>
            <person name="Spormann A.M."/>
            <person name="Op den Camp H."/>
            <person name="Overmann J."/>
            <person name="Amann R."/>
            <person name="Jetten M.S.M."/>
            <person name="Mascher T."/>
            <person name="Medema M.H."/>
            <person name="Devos D.P."/>
            <person name="Kaster A.-K."/>
            <person name="Ovreas L."/>
            <person name="Rohde M."/>
            <person name="Galperin M.Y."/>
            <person name="Jogler C."/>
        </authorList>
    </citation>
    <scope>NUCLEOTIDE SEQUENCE [LARGE SCALE GENOMIC DNA]</scope>
    <source>
        <strain evidence="5 6">V22</strain>
    </source>
</reference>
<dbReference type="PROSITE" id="PS01124">
    <property type="entry name" value="HTH_ARAC_FAMILY_2"/>
    <property type="match status" value="1"/>
</dbReference>
<dbReference type="AlphaFoldDB" id="A0A517T9R5"/>
<dbReference type="InterPro" id="IPR009057">
    <property type="entry name" value="Homeodomain-like_sf"/>
</dbReference>
<dbReference type="GO" id="GO:0003700">
    <property type="term" value="F:DNA-binding transcription factor activity"/>
    <property type="evidence" value="ECO:0007669"/>
    <property type="project" value="InterPro"/>
</dbReference>
<dbReference type="InterPro" id="IPR018060">
    <property type="entry name" value="HTH_AraC"/>
</dbReference>
<dbReference type="InterPro" id="IPR018062">
    <property type="entry name" value="HTH_AraC-typ_CS"/>
</dbReference>
<dbReference type="Proteomes" id="UP000319976">
    <property type="component" value="Chromosome"/>
</dbReference>
<proteinExistence type="predicted"/>
<keyword evidence="2" id="KW-0238">DNA-binding</keyword>
<dbReference type="KEGG" id="chya:V22_23670"/>
<evidence type="ECO:0000256" key="1">
    <source>
        <dbReference type="ARBA" id="ARBA00023015"/>
    </source>
</evidence>
<name>A0A517T9R5_9PLAN</name>
<dbReference type="SUPFAM" id="SSF46689">
    <property type="entry name" value="Homeodomain-like"/>
    <property type="match status" value="2"/>
</dbReference>
<dbReference type="Pfam" id="PF12833">
    <property type="entry name" value="HTH_18"/>
    <property type="match status" value="1"/>
</dbReference>
<dbReference type="InterPro" id="IPR011051">
    <property type="entry name" value="RmlC_Cupin_sf"/>
</dbReference>
<dbReference type="EMBL" id="CP036316">
    <property type="protein sequence ID" value="QDT65120.1"/>
    <property type="molecule type" value="Genomic_DNA"/>
</dbReference>
<protein>
    <submittedName>
        <fullName evidence="5">Arabinose operon regulatory protein</fullName>
    </submittedName>
</protein>